<gene>
    <name evidence="2" type="ORF">HMPREF9488_00341</name>
</gene>
<dbReference type="InterPro" id="IPR036388">
    <property type="entry name" value="WH-like_DNA-bd_sf"/>
</dbReference>
<dbReference type="RefSeq" id="WP_008787469.1">
    <property type="nucleotide sequence ID" value="NZ_AKCB01000001.1"/>
</dbReference>
<dbReference type="AlphaFoldDB" id="E7G6F3"/>
<dbReference type="InterPro" id="IPR036390">
    <property type="entry name" value="WH_DNA-bd_sf"/>
</dbReference>
<dbReference type="GeneID" id="78229245"/>
<evidence type="ECO:0000313" key="2">
    <source>
        <dbReference type="EMBL" id="EFW06454.1"/>
    </source>
</evidence>
<keyword evidence="1" id="KW-0238">DNA-binding</keyword>
<dbReference type="GO" id="GO:0003700">
    <property type="term" value="F:DNA-binding transcription factor activity"/>
    <property type="evidence" value="ECO:0007669"/>
    <property type="project" value="TreeGrafter"/>
</dbReference>
<accession>E7G6F3</accession>
<dbReference type="PANTHER" id="PTHR33221:SF5">
    <property type="entry name" value="HTH-TYPE TRANSCRIPTIONAL REGULATOR ISCR"/>
    <property type="match status" value="1"/>
</dbReference>
<evidence type="ECO:0000313" key="3">
    <source>
        <dbReference type="Proteomes" id="UP000003157"/>
    </source>
</evidence>
<dbReference type="STRING" id="100884.GCA_000269565_01366"/>
<dbReference type="OrthoDB" id="9808360at2"/>
<dbReference type="InterPro" id="IPR000944">
    <property type="entry name" value="Tscrpt_reg_Rrf2"/>
</dbReference>
<sequence>MMISTKGRYALRIMLDLAEHDCEVYLPLREIAQRQNISEKYLEIIIKILVQARFVQGLRGKGGGYRLVRDPHTYTVGSILKLTEGSLAPVACLECSPNTCERSQLCKTLPMWQKLDQMIDEYFEGITLADLMNSSIDGNDYSI</sequence>
<proteinExistence type="predicted"/>
<dbReference type="SUPFAM" id="SSF46785">
    <property type="entry name" value="Winged helix' DNA-binding domain"/>
    <property type="match status" value="1"/>
</dbReference>
<comment type="caution">
    <text evidence="2">The sequence shown here is derived from an EMBL/GenBank/DDBJ whole genome shotgun (WGS) entry which is preliminary data.</text>
</comment>
<dbReference type="PROSITE" id="PS51197">
    <property type="entry name" value="HTH_RRF2_2"/>
    <property type="match status" value="1"/>
</dbReference>
<dbReference type="Proteomes" id="UP000003157">
    <property type="component" value="Unassembled WGS sequence"/>
</dbReference>
<name>E7G6F3_9FIRM</name>
<dbReference type="EMBL" id="ADKX01000003">
    <property type="protein sequence ID" value="EFW06454.1"/>
    <property type="molecule type" value="Genomic_DNA"/>
</dbReference>
<dbReference type="NCBIfam" id="TIGR00738">
    <property type="entry name" value="rrf2_super"/>
    <property type="match status" value="1"/>
</dbReference>
<dbReference type="PANTHER" id="PTHR33221">
    <property type="entry name" value="WINGED HELIX-TURN-HELIX TRANSCRIPTIONAL REGULATOR, RRF2 FAMILY"/>
    <property type="match status" value="1"/>
</dbReference>
<dbReference type="eggNOG" id="COG1959">
    <property type="taxonomic scope" value="Bacteria"/>
</dbReference>
<dbReference type="Gene3D" id="1.10.10.10">
    <property type="entry name" value="Winged helix-like DNA-binding domain superfamily/Winged helix DNA-binding domain"/>
    <property type="match status" value="1"/>
</dbReference>
<organism evidence="2 3">
    <name type="scientific">Coprobacillus cateniformis</name>
    <dbReference type="NCBI Taxonomy" id="100884"/>
    <lineage>
        <taxon>Bacteria</taxon>
        <taxon>Bacillati</taxon>
        <taxon>Bacillota</taxon>
        <taxon>Erysipelotrichia</taxon>
        <taxon>Erysipelotrichales</taxon>
        <taxon>Coprobacillaceae</taxon>
        <taxon>Coprobacillus</taxon>
    </lineage>
</organism>
<protein>
    <submittedName>
        <fullName evidence="2">Iron-sulfur cluster assembly transcription factor IscR</fullName>
    </submittedName>
</protein>
<keyword evidence="3" id="KW-1185">Reference proteome</keyword>
<reference evidence="2 3" key="1">
    <citation type="submission" date="2010-12" db="EMBL/GenBank/DDBJ databases">
        <title>The Genome Sequence of Coprobacillus sp. strain 29_1.</title>
        <authorList>
            <consortium name="The Broad Institute Genome Sequencing Platform"/>
            <person name="Earl A."/>
            <person name="Ward D."/>
            <person name="Feldgarden M."/>
            <person name="Gevers D."/>
            <person name="Daigneault M."/>
            <person name="Sibley C.D."/>
            <person name="White A."/>
            <person name="Strauss J."/>
            <person name="Allen-Vercoe E."/>
            <person name="Young S.K."/>
            <person name="Zeng Q."/>
            <person name="Gargeya S."/>
            <person name="Fitzgerald M."/>
            <person name="Haas B."/>
            <person name="Abouelleil A."/>
            <person name="Alvarado L."/>
            <person name="Arachchi H.M."/>
            <person name="Berlin A."/>
            <person name="Brown A."/>
            <person name="Chapman S.B."/>
            <person name="Chen Z."/>
            <person name="Dunbar C."/>
            <person name="Freedman E."/>
            <person name="Gearin G."/>
            <person name="Gellesch M."/>
            <person name="Goldberg J."/>
            <person name="Griggs A."/>
            <person name="Gujja S."/>
            <person name="Heilman E."/>
            <person name="Heiman D."/>
            <person name="Howarth C."/>
            <person name="Larson L."/>
            <person name="Lui A."/>
            <person name="MacDonald P.J.P."/>
            <person name="Mehta T."/>
            <person name="Montmayeur A."/>
            <person name="Murphy C."/>
            <person name="Neiman D."/>
            <person name="Pearson M."/>
            <person name="Priest M."/>
            <person name="Roberts A."/>
            <person name="Saif S."/>
            <person name="Shea T."/>
            <person name="Shenoy N."/>
            <person name="Sisk P."/>
            <person name="Stolte C."/>
            <person name="Sykes S."/>
            <person name="White J."/>
            <person name="Yandava C."/>
            <person name="Nusbaum C."/>
            <person name="Birren B."/>
        </authorList>
    </citation>
    <scope>NUCLEOTIDE SEQUENCE [LARGE SCALE GENOMIC DNA]</scope>
    <source>
        <strain evidence="2 3">29_1</strain>
    </source>
</reference>
<dbReference type="HOGENOM" id="CLU_107144_0_1_9"/>
<dbReference type="GO" id="GO:0005829">
    <property type="term" value="C:cytosol"/>
    <property type="evidence" value="ECO:0007669"/>
    <property type="project" value="TreeGrafter"/>
</dbReference>
<dbReference type="GO" id="GO:0003677">
    <property type="term" value="F:DNA binding"/>
    <property type="evidence" value="ECO:0007669"/>
    <property type="project" value="UniProtKB-KW"/>
</dbReference>
<evidence type="ECO:0000256" key="1">
    <source>
        <dbReference type="ARBA" id="ARBA00023125"/>
    </source>
</evidence>
<dbReference type="Pfam" id="PF02082">
    <property type="entry name" value="Rrf2"/>
    <property type="match status" value="1"/>
</dbReference>